<name>A0A0F9DKC5_9ZZZZ</name>
<reference evidence="2" key="1">
    <citation type="journal article" date="2015" name="Nature">
        <title>Complex archaea that bridge the gap between prokaryotes and eukaryotes.</title>
        <authorList>
            <person name="Spang A."/>
            <person name="Saw J.H."/>
            <person name="Jorgensen S.L."/>
            <person name="Zaremba-Niedzwiedzka K."/>
            <person name="Martijn J."/>
            <person name="Lind A.E."/>
            <person name="van Eijk R."/>
            <person name="Schleper C."/>
            <person name="Guy L."/>
            <person name="Ettema T.J."/>
        </authorList>
    </citation>
    <scope>NUCLEOTIDE SEQUENCE</scope>
</reference>
<dbReference type="EMBL" id="LAZR01038981">
    <property type="protein sequence ID" value="KKL18151.1"/>
    <property type="molecule type" value="Genomic_DNA"/>
</dbReference>
<evidence type="ECO:0000256" key="1">
    <source>
        <dbReference type="SAM" id="Phobius"/>
    </source>
</evidence>
<feature type="non-terminal residue" evidence="2">
    <location>
        <position position="1"/>
    </location>
</feature>
<proteinExistence type="predicted"/>
<keyword evidence="1" id="KW-1133">Transmembrane helix</keyword>
<protein>
    <submittedName>
        <fullName evidence="2">Uncharacterized protein</fullName>
    </submittedName>
</protein>
<keyword evidence="1" id="KW-0472">Membrane</keyword>
<evidence type="ECO:0000313" key="2">
    <source>
        <dbReference type="EMBL" id="KKL18151.1"/>
    </source>
</evidence>
<feature type="transmembrane region" description="Helical" evidence="1">
    <location>
        <begin position="20"/>
        <end position="42"/>
    </location>
</feature>
<organism evidence="2">
    <name type="scientific">marine sediment metagenome</name>
    <dbReference type="NCBI Taxonomy" id="412755"/>
    <lineage>
        <taxon>unclassified sequences</taxon>
        <taxon>metagenomes</taxon>
        <taxon>ecological metagenomes</taxon>
    </lineage>
</organism>
<dbReference type="AlphaFoldDB" id="A0A0F9DKC5"/>
<keyword evidence="1" id="KW-0812">Transmembrane</keyword>
<accession>A0A0F9DKC5</accession>
<comment type="caution">
    <text evidence="2">The sequence shown here is derived from an EMBL/GenBank/DDBJ whole genome shotgun (WGS) entry which is preliminary data.</text>
</comment>
<sequence length="51" mass="5796">PIMLSTEAIRASVLGQSGYLPFWLSVSAIWFFILIFSTFGIMKIKKRLDCV</sequence>
<gene>
    <name evidence="2" type="ORF">LCGC14_2478410</name>
</gene>